<evidence type="ECO:0000313" key="2">
    <source>
        <dbReference type="EMBL" id="KAJ8781791.1"/>
    </source>
</evidence>
<dbReference type="EMBL" id="JAIQCJ010002139">
    <property type="protein sequence ID" value="KAJ8781791.1"/>
    <property type="molecule type" value="Genomic_DNA"/>
</dbReference>
<evidence type="ECO:0000313" key="3">
    <source>
        <dbReference type="Proteomes" id="UP001159641"/>
    </source>
</evidence>
<organism evidence="2 3">
    <name type="scientific">Eschrichtius robustus</name>
    <name type="common">California gray whale</name>
    <name type="synonym">Eschrichtius gibbosus</name>
    <dbReference type="NCBI Taxonomy" id="9764"/>
    <lineage>
        <taxon>Eukaryota</taxon>
        <taxon>Metazoa</taxon>
        <taxon>Chordata</taxon>
        <taxon>Craniata</taxon>
        <taxon>Vertebrata</taxon>
        <taxon>Euteleostomi</taxon>
        <taxon>Mammalia</taxon>
        <taxon>Eutheria</taxon>
        <taxon>Laurasiatheria</taxon>
        <taxon>Artiodactyla</taxon>
        <taxon>Whippomorpha</taxon>
        <taxon>Cetacea</taxon>
        <taxon>Mysticeti</taxon>
        <taxon>Eschrichtiidae</taxon>
        <taxon>Eschrichtius</taxon>
    </lineage>
</organism>
<keyword evidence="3" id="KW-1185">Reference proteome</keyword>
<evidence type="ECO:0000256" key="1">
    <source>
        <dbReference type="SAM" id="MobiDB-lite"/>
    </source>
</evidence>
<accession>A0AB34GSM5</accession>
<feature type="compositionally biased region" description="Basic residues" evidence="1">
    <location>
        <begin position="113"/>
        <end position="122"/>
    </location>
</feature>
<sequence length="302" mass="31392">MTTLFIPALFSCHAQAGKRGLAPASRAPRPRLVPAAPAGTACLLRPSASATPRPRRSGRPPPRRLPAAVRKVRERPARCFGLVFIIIFRTKRKPGPCGVRRAPTPAADPHFPARPRRARPGRRGAGGCRLSPAHAEVGGALGGLGEQSCARAPPAPVPAAAVRRSGRDPGSRGAPRYGKGRGWKRGVRATSGRGGRAEGPGGAPVRRRSPPGGRAELSRRSVSGVPPEPGRGGRSLRGGRARAGPAASGAGVLGRRAPAPPPADARDPEAARPGLRSRDTSLRLDFRPRGFSPELADLSVTL</sequence>
<comment type="caution">
    <text evidence="2">The sequence shown here is derived from an EMBL/GenBank/DDBJ whole genome shotgun (WGS) entry which is preliminary data.</text>
</comment>
<dbReference type="AlphaFoldDB" id="A0AB34GSM5"/>
<feature type="region of interest" description="Disordered" evidence="1">
    <location>
        <begin position="44"/>
        <end position="69"/>
    </location>
</feature>
<feature type="compositionally biased region" description="Basic and acidic residues" evidence="1">
    <location>
        <begin position="264"/>
        <end position="288"/>
    </location>
</feature>
<feature type="compositionally biased region" description="Basic residues" evidence="1">
    <location>
        <begin position="178"/>
        <end position="187"/>
    </location>
</feature>
<protein>
    <submittedName>
        <fullName evidence="2">Uncharacterized protein</fullName>
    </submittedName>
</protein>
<feature type="region of interest" description="Disordered" evidence="1">
    <location>
        <begin position="148"/>
        <end position="302"/>
    </location>
</feature>
<name>A0AB34GSM5_ESCRO</name>
<feature type="region of interest" description="Disordered" evidence="1">
    <location>
        <begin position="96"/>
        <end position="127"/>
    </location>
</feature>
<proteinExistence type="predicted"/>
<dbReference type="Proteomes" id="UP001159641">
    <property type="component" value="Unassembled WGS sequence"/>
</dbReference>
<feature type="compositionally biased region" description="Basic residues" evidence="1">
    <location>
        <begin position="53"/>
        <end position="62"/>
    </location>
</feature>
<reference evidence="2 3" key="1">
    <citation type="submission" date="2022-11" db="EMBL/GenBank/DDBJ databases">
        <title>Whole genome sequence of Eschrichtius robustus ER-17-0199.</title>
        <authorList>
            <person name="Bruniche-Olsen A."/>
            <person name="Black A.N."/>
            <person name="Fields C.J."/>
            <person name="Walden K."/>
            <person name="Dewoody J.A."/>
        </authorList>
    </citation>
    <scope>NUCLEOTIDE SEQUENCE [LARGE SCALE GENOMIC DNA]</scope>
    <source>
        <strain evidence="2">ER-17-0199</strain>
        <tissue evidence="2">Blubber</tissue>
    </source>
</reference>
<feature type="compositionally biased region" description="Gly residues" evidence="1">
    <location>
        <begin position="192"/>
        <end position="202"/>
    </location>
</feature>
<gene>
    <name evidence="2" type="ORF">J1605_010775</name>
</gene>